<dbReference type="PROSITE" id="PS51257">
    <property type="entry name" value="PROKAR_LIPOPROTEIN"/>
    <property type="match status" value="1"/>
</dbReference>
<dbReference type="Gene3D" id="2.60.40.10">
    <property type="entry name" value="Immunoglobulins"/>
    <property type="match status" value="4"/>
</dbReference>
<dbReference type="InterPro" id="IPR013783">
    <property type="entry name" value="Ig-like_fold"/>
</dbReference>
<dbReference type="PROSITE" id="PS51820">
    <property type="entry name" value="PA14"/>
    <property type="match status" value="1"/>
</dbReference>
<keyword evidence="8" id="KW-1185">Reference proteome</keyword>
<evidence type="ECO:0000259" key="5">
    <source>
        <dbReference type="PROSITE" id="PS50853"/>
    </source>
</evidence>
<dbReference type="Proteomes" id="UP000654123">
    <property type="component" value="Unassembled WGS sequence"/>
</dbReference>
<keyword evidence="4" id="KW-0732">Signal</keyword>
<evidence type="ECO:0000259" key="6">
    <source>
        <dbReference type="PROSITE" id="PS51820"/>
    </source>
</evidence>
<dbReference type="InterPro" id="IPR011658">
    <property type="entry name" value="PA14_dom"/>
</dbReference>
<name>A0A918B111_9ACTN</name>
<proteinExistence type="predicted"/>
<dbReference type="InterPro" id="IPR037524">
    <property type="entry name" value="PA14/GLEYA"/>
</dbReference>
<dbReference type="SMART" id="SM00060">
    <property type="entry name" value="FN3"/>
    <property type="match status" value="4"/>
</dbReference>
<dbReference type="SUPFAM" id="SSF49265">
    <property type="entry name" value="Fibronectin type III"/>
    <property type="match status" value="3"/>
</dbReference>
<keyword evidence="2" id="KW-0624">Polysaccharide degradation</keyword>
<accession>A0A918B111</accession>
<dbReference type="InterPro" id="IPR036116">
    <property type="entry name" value="FN3_sf"/>
</dbReference>
<feature type="chain" id="PRO_5036987768" description="Cellulose 1,4-beta-cellobiosidase" evidence="4">
    <location>
        <begin position="31"/>
        <end position="577"/>
    </location>
</feature>
<feature type="domain" description="Fibronectin type-III" evidence="5">
    <location>
        <begin position="171"/>
        <end position="272"/>
    </location>
</feature>
<evidence type="ECO:0000313" key="7">
    <source>
        <dbReference type="EMBL" id="GGQ03769.1"/>
    </source>
</evidence>
<feature type="signal peptide" evidence="4">
    <location>
        <begin position="1"/>
        <end position="30"/>
    </location>
</feature>
<gene>
    <name evidence="7" type="ORF">GCM10010249_22700</name>
</gene>
<dbReference type="SUPFAM" id="SSF56988">
    <property type="entry name" value="Anthrax protective antigen"/>
    <property type="match status" value="1"/>
</dbReference>
<comment type="caution">
    <text evidence="7">The sequence shown here is derived from an EMBL/GenBank/DDBJ whole genome shotgun (WGS) entry which is preliminary data.</text>
</comment>
<feature type="domain" description="PA14" evidence="6">
    <location>
        <begin position="34"/>
        <end position="174"/>
    </location>
</feature>
<evidence type="ECO:0000313" key="8">
    <source>
        <dbReference type="Proteomes" id="UP000654123"/>
    </source>
</evidence>
<evidence type="ECO:0000256" key="4">
    <source>
        <dbReference type="SAM" id="SignalP"/>
    </source>
</evidence>
<feature type="region of interest" description="Disordered" evidence="3">
    <location>
        <begin position="350"/>
        <end position="374"/>
    </location>
</feature>
<feature type="domain" description="Fibronectin type-III" evidence="5">
    <location>
        <begin position="365"/>
        <end position="461"/>
    </location>
</feature>
<dbReference type="InterPro" id="IPR003961">
    <property type="entry name" value="FN3_dom"/>
</dbReference>
<dbReference type="AlphaFoldDB" id="A0A918B111"/>
<feature type="region of interest" description="Disordered" evidence="3">
    <location>
        <begin position="306"/>
        <end position="330"/>
    </location>
</feature>
<keyword evidence="1" id="KW-0378">Hydrolase</keyword>
<dbReference type="EMBL" id="BMSV01000004">
    <property type="protein sequence ID" value="GGQ03769.1"/>
    <property type="molecule type" value="Genomic_DNA"/>
</dbReference>
<keyword evidence="2" id="KW-0119">Carbohydrate metabolism</keyword>
<reference evidence="7" key="2">
    <citation type="submission" date="2020-09" db="EMBL/GenBank/DDBJ databases">
        <authorList>
            <person name="Sun Q."/>
            <person name="Ohkuma M."/>
        </authorList>
    </citation>
    <scope>NUCLEOTIDE SEQUENCE</scope>
    <source>
        <strain evidence="7">JCM 4335</strain>
    </source>
</reference>
<dbReference type="SMART" id="SM00758">
    <property type="entry name" value="PA14"/>
    <property type="match status" value="1"/>
</dbReference>
<dbReference type="InterPro" id="IPR006311">
    <property type="entry name" value="TAT_signal"/>
</dbReference>
<dbReference type="Pfam" id="PF00041">
    <property type="entry name" value="fn3"/>
    <property type="match status" value="1"/>
</dbReference>
<evidence type="ECO:0008006" key="9">
    <source>
        <dbReference type="Google" id="ProtNLM"/>
    </source>
</evidence>
<dbReference type="CDD" id="cd00063">
    <property type="entry name" value="FN3"/>
    <property type="match status" value="2"/>
</dbReference>
<reference evidence="7" key="1">
    <citation type="journal article" date="2014" name="Int. J. Syst. Evol. Microbiol.">
        <title>Complete genome sequence of Corynebacterium casei LMG S-19264T (=DSM 44701T), isolated from a smear-ripened cheese.</title>
        <authorList>
            <consortium name="US DOE Joint Genome Institute (JGI-PGF)"/>
            <person name="Walter F."/>
            <person name="Albersmeier A."/>
            <person name="Kalinowski J."/>
            <person name="Ruckert C."/>
        </authorList>
    </citation>
    <scope>NUCLEOTIDE SEQUENCE</scope>
    <source>
        <strain evidence="7">JCM 4335</strain>
    </source>
</reference>
<dbReference type="PROSITE" id="PS50853">
    <property type="entry name" value="FN3"/>
    <property type="match status" value="2"/>
</dbReference>
<protein>
    <recommendedName>
        <fullName evidence="9">Cellulose 1,4-beta-cellobiosidase</fullName>
    </recommendedName>
</protein>
<dbReference type="GO" id="GO:0016798">
    <property type="term" value="F:hydrolase activity, acting on glycosyl bonds"/>
    <property type="evidence" value="ECO:0007669"/>
    <property type="project" value="UniProtKB-KW"/>
</dbReference>
<evidence type="ECO:0000256" key="3">
    <source>
        <dbReference type="SAM" id="MobiDB-lite"/>
    </source>
</evidence>
<evidence type="ECO:0000256" key="2">
    <source>
        <dbReference type="ARBA" id="ARBA00023326"/>
    </source>
</evidence>
<dbReference type="PROSITE" id="PS51318">
    <property type="entry name" value="TAT"/>
    <property type="match status" value="1"/>
</dbReference>
<dbReference type="RefSeq" id="WP_229840271.1">
    <property type="nucleotide sequence ID" value="NZ_BMSV01000004.1"/>
</dbReference>
<evidence type="ECO:0000256" key="1">
    <source>
        <dbReference type="ARBA" id="ARBA00023295"/>
    </source>
</evidence>
<sequence>MITRTRAGVLAAAAALAVTGGLPTATPAAAAVSCASPAWTAQFYANASLSGTPKLTVCDSVISENYGLGDPAGVTLPKDDFSARWTLTRDFGSGGPFAFTAESQDGVRVYVDGVRRIDAWRNVTATQRSRLDLSIPAGRHTIRVDFVAWTGAANVTFAYAPRTTSTVDKVRPLAPTGTAVTYDRTANRATLRWAANKEMDIAGYRVYRRPSASTTWARVNGTTLVTTGSYANVPPATGEAYAYEVRAVDKAGNESAGSADQTVTTVDRTPPPAPAGLTGTDAPGGVTLGWTAGAGAARYTVFRQTRPEDGETPPVTQVATVTSPGWTDTTAPERAGYTYWVSATDASGNTSVRSAGLPVTRGDHPPAPPTGLTATETHRSVTLRWTGSTSGDASTYRVYRDGERLVDSTAWFVDTGTEPYTFEFRDVGVGHGTTYEYAVAAVDGGGNESRPVPVTITTAGDRMPPAIVTGLTATPREDGVLLEWEPNREPDLKRYDVYRAVWLGEGPVGGEDGVWSIRQIAWLDETATSHLHEATADGETVLYAVVAVDDWGNSRAPLTDQEFAWVTVTERGAPAEG</sequence>
<feature type="compositionally biased region" description="Polar residues" evidence="3">
    <location>
        <begin position="314"/>
        <end position="330"/>
    </location>
</feature>
<keyword evidence="1" id="KW-0326">Glycosidase</keyword>
<dbReference type="Pfam" id="PF07691">
    <property type="entry name" value="PA14"/>
    <property type="match status" value="1"/>
</dbReference>
<organism evidence="7 8">
    <name type="scientific">Streptomyces roseolilacinus</name>
    <dbReference type="NCBI Taxonomy" id="66904"/>
    <lineage>
        <taxon>Bacteria</taxon>
        <taxon>Bacillati</taxon>
        <taxon>Actinomycetota</taxon>
        <taxon>Actinomycetes</taxon>
        <taxon>Kitasatosporales</taxon>
        <taxon>Streptomycetaceae</taxon>
        <taxon>Streptomyces</taxon>
    </lineage>
</organism>
<dbReference type="GO" id="GO:0000272">
    <property type="term" value="P:polysaccharide catabolic process"/>
    <property type="evidence" value="ECO:0007669"/>
    <property type="project" value="UniProtKB-KW"/>
</dbReference>